<evidence type="ECO:0000313" key="2">
    <source>
        <dbReference type="EMBL" id="KAF2190550.1"/>
    </source>
</evidence>
<reference evidence="2" key="1">
    <citation type="journal article" date="2020" name="Stud. Mycol.">
        <title>101 Dothideomycetes genomes: a test case for predicting lifestyles and emergence of pathogens.</title>
        <authorList>
            <person name="Haridas S."/>
            <person name="Albert R."/>
            <person name="Binder M."/>
            <person name="Bloem J."/>
            <person name="Labutti K."/>
            <person name="Salamov A."/>
            <person name="Andreopoulos B."/>
            <person name="Baker S."/>
            <person name="Barry K."/>
            <person name="Bills G."/>
            <person name="Bluhm B."/>
            <person name="Cannon C."/>
            <person name="Castanera R."/>
            <person name="Culley D."/>
            <person name="Daum C."/>
            <person name="Ezra D."/>
            <person name="Gonzalez J."/>
            <person name="Henrissat B."/>
            <person name="Kuo A."/>
            <person name="Liang C."/>
            <person name="Lipzen A."/>
            <person name="Lutzoni F."/>
            <person name="Magnuson J."/>
            <person name="Mondo S."/>
            <person name="Nolan M."/>
            <person name="Ohm R."/>
            <person name="Pangilinan J."/>
            <person name="Park H.-J."/>
            <person name="Ramirez L."/>
            <person name="Alfaro M."/>
            <person name="Sun H."/>
            <person name="Tritt A."/>
            <person name="Yoshinaga Y."/>
            <person name="Zwiers L.-H."/>
            <person name="Turgeon B."/>
            <person name="Goodwin S."/>
            <person name="Spatafora J."/>
            <person name="Crous P."/>
            <person name="Grigoriev I."/>
        </authorList>
    </citation>
    <scope>NUCLEOTIDE SEQUENCE</scope>
    <source>
        <strain evidence="2">CBS 207.26</strain>
    </source>
</reference>
<organism evidence="2 3">
    <name type="scientific">Zopfia rhizophila CBS 207.26</name>
    <dbReference type="NCBI Taxonomy" id="1314779"/>
    <lineage>
        <taxon>Eukaryota</taxon>
        <taxon>Fungi</taxon>
        <taxon>Dikarya</taxon>
        <taxon>Ascomycota</taxon>
        <taxon>Pezizomycotina</taxon>
        <taxon>Dothideomycetes</taxon>
        <taxon>Dothideomycetes incertae sedis</taxon>
        <taxon>Zopfiaceae</taxon>
        <taxon>Zopfia</taxon>
    </lineage>
</organism>
<dbReference type="EMBL" id="ML994618">
    <property type="protein sequence ID" value="KAF2190550.1"/>
    <property type="molecule type" value="Genomic_DNA"/>
</dbReference>
<protein>
    <submittedName>
        <fullName evidence="2">Uncharacterized protein</fullName>
    </submittedName>
</protein>
<accession>A0A6A6EKA8</accession>
<dbReference type="AlphaFoldDB" id="A0A6A6EKA8"/>
<gene>
    <name evidence="2" type="ORF">K469DRAFT_697800</name>
</gene>
<name>A0A6A6EKA8_9PEZI</name>
<proteinExistence type="predicted"/>
<evidence type="ECO:0000313" key="3">
    <source>
        <dbReference type="Proteomes" id="UP000800200"/>
    </source>
</evidence>
<keyword evidence="3" id="KW-1185">Reference proteome</keyword>
<evidence type="ECO:0000256" key="1">
    <source>
        <dbReference type="SAM" id="MobiDB-lite"/>
    </source>
</evidence>
<dbReference type="Proteomes" id="UP000800200">
    <property type="component" value="Unassembled WGS sequence"/>
</dbReference>
<feature type="region of interest" description="Disordered" evidence="1">
    <location>
        <begin position="100"/>
        <end position="132"/>
    </location>
</feature>
<feature type="compositionally biased region" description="Low complexity" evidence="1">
    <location>
        <begin position="115"/>
        <end position="128"/>
    </location>
</feature>
<feature type="region of interest" description="Disordered" evidence="1">
    <location>
        <begin position="1"/>
        <end position="62"/>
    </location>
</feature>
<sequence length="160" mass="15995">MHTGLSHVGDAIPGPKGGRGIQPKKPQTLTGGAVGTKAAGKGRLGEASGSTAETSPVPQPVSVSCAALSPNQAAGNYLLIHQASTGKHWQAQFCTNPSQQRPLGHASCHGGPTGASCSSASPRRSPLSQKQRWGEGAASAAAAFDSIVLILHLCSAPGST</sequence>